<proteinExistence type="predicted"/>
<dbReference type="GO" id="GO:0004519">
    <property type="term" value="F:endonuclease activity"/>
    <property type="evidence" value="ECO:0007669"/>
    <property type="project" value="InterPro"/>
</dbReference>
<protein>
    <recommendedName>
        <fullName evidence="1">Restriction endonuclease type IV Mrr domain-containing protein</fullName>
    </recommendedName>
</protein>
<gene>
    <name evidence="2" type="ORF">MNBD_BACTEROID06-1386</name>
</gene>
<dbReference type="AlphaFoldDB" id="A0A3B0UCR5"/>
<reference evidence="2" key="1">
    <citation type="submission" date="2018-06" db="EMBL/GenBank/DDBJ databases">
        <authorList>
            <person name="Zhirakovskaya E."/>
        </authorList>
    </citation>
    <scope>NUCLEOTIDE SEQUENCE</scope>
</reference>
<accession>A0A3B0UCR5</accession>
<dbReference type="GO" id="GO:0009307">
    <property type="term" value="P:DNA restriction-modification system"/>
    <property type="evidence" value="ECO:0007669"/>
    <property type="project" value="InterPro"/>
</dbReference>
<name>A0A3B0UCR5_9ZZZZ</name>
<dbReference type="SUPFAM" id="SSF52980">
    <property type="entry name" value="Restriction endonuclease-like"/>
    <property type="match status" value="1"/>
</dbReference>
<evidence type="ECO:0000313" key="2">
    <source>
        <dbReference type="EMBL" id="VAW26103.1"/>
    </source>
</evidence>
<organism evidence="2">
    <name type="scientific">hydrothermal vent metagenome</name>
    <dbReference type="NCBI Taxonomy" id="652676"/>
    <lineage>
        <taxon>unclassified sequences</taxon>
        <taxon>metagenomes</taxon>
        <taxon>ecological metagenomes</taxon>
    </lineage>
</organism>
<evidence type="ECO:0000259" key="1">
    <source>
        <dbReference type="Pfam" id="PF04471"/>
    </source>
</evidence>
<feature type="domain" description="Restriction endonuclease type IV Mrr" evidence="1">
    <location>
        <begin position="41"/>
        <end position="150"/>
    </location>
</feature>
<dbReference type="GO" id="GO:0003677">
    <property type="term" value="F:DNA binding"/>
    <property type="evidence" value="ECO:0007669"/>
    <property type="project" value="InterPro"/>
</dbReference>
<dbReference type="CDD" id="cd22308">
    <property type="entry name" value="Af1548-like"/>
    <property type="match status" value="1"/>
</dbReference>
<dbReference type="InterPro" id="IPR007560">
    <property type="entry name" value="Restrct_endonuc_IV_Mrr"/>
</dbReference>
<dbReference type="Gene3D" id="3.40.1350.10">
    <property type="match status" value="1"/>
</dbReference>
<feature type="non-terminal residue" evidence="2">
    <location>
        <position position="1"/>
    </location>
</feature>
<dbReference type="InterPro" id="IPR011856">
    <property type="entry name" value="tRNA_endonuc-like_dom_sf"/>
</dbReference>
<dbReference type="EMBL" id="UOES01000064">
    <property type="protein sequence ID" value="VAW26103.1"/>
    <property type="molecule type" value="Genomic_DNA"/>
</dbReference>
<sequence>SYDGISTKIIYRKASKLLSKYERGSGVKYRLKQAMMDLGPSGYPFEKFVAELFKQRGFEIEVGVMMQGWSVMHEVDVVAQNPDKYYVIECKFHNNQATKSDVKIPMYIHSRVQDLHKVLKRREAKDKKSYVGWIVTNTRFTKDAIKFGKDYGLAMLSWDYPEDGGLRDWIEIEGLHPITSLSTLSRKEKKELLKAGVVRCKQLYDNPEIMDELPIQIKNKRAAFRELKELFS</sequence>
<dbReference type="Pfam" id="PF04471">
    <property type="entry name" value="Mrr_cat"/>
    <property type="match status" value="1"/>
</dbReference>
<dbReference type="InterPro" id="IPR011335">
    <property type="entry name" value="Restrct_endonuc-II-like"/>
</dbReference>